<evidence type="ECO:0000313" key="3">
    <source>
        <dbReference type="Proteomes" id="UP001058974"/>
    </source>
</evidence>
<sequence>MGEVRVWLSLNSMINETNKSIGLEFYANVALRQYKDYTSYVRGKSINYNPSRINYLLHLQPPNECSVQNRRNPTMNEERCEEMKNAFRQPGEDLAIVNGKPLSLNTKQIFLIPRAWASFIRDEAQKNLTLPCRDFICTPSTQDSPTFPNYQFFTEAHVVKYPKVKDFKMASQRASNVENSEGCEELITMVEVRFWSSLNSMMNETNKSIGLEFYANVALCQYKDYTSYVQGKSINYNPSRFNYLLHLQPPNECSVQNIRNIPMTEERCEEMKNAFCQSGEEWVIVNGKPLSLKTR</sequence>
<accession>A0A9D4Y7B7</accession>
<dbReference type="AlphaFoldDB" id="A0A9D4Y7B7"/>
<keyword evidence="3" id="KW-1185">Reference proteome</keyword>
<protein>
    <recommendedName>
        <fullName evidence="1">Putative plant transposon protein domain-containing protein</fullName>
    </recommendedName>
</protein>
<proteinExistence type="predicted"/>
<dbReference type="InterPro" id="IPR046796">
    <property type="entry name" value="Transposase_32_dom"/>
</dbReference>
<organism evidence="2 3">
    <name type="scientific">Pisum sativum</name>
    <name type="common">Garden pea</name>
    <name type="synonym">Lathyrus oleraceus</name>
    <dbReference type="NCBI Taxonomy" id="3888"/>
    <lineage>
        <taxon>Eukaryota</taxon>
        <taxon>Viridiplantae</taxon>
        <taxon>Streptophyta</taxon>
        <taxon>Embryophyta</taxon>
        <taxon>Tracheophyta</taxon>
        <taxon>Spermatophyta</taxon>
        <taxon>Magnoliopsida</taxon>
        <taxon>eudicotyledons</taxon>
        <taxon>Gunneridae</taxon>
        <taxon>Pentapetalae</taxon>
        <taxon>rosids</taxon>
        <taxon>fabids</taxon>
        <taxon>Fabales</taxon>
        <taxon>Fabaceae</taxon>
        <taxon>Papilionoideae</taxon>
        <taxon>50 kb inversion clade</taxon>
        <taxon>NPAAA clade</taxon>
        <taxon>Hologalegina</taxon>
        <taxon>IRL clade</taxon>
        <taxon>Fabeae</taxon>
        <taxon>Lathyrus</taxon>
    </lineage>
</organism>
<dbReference type="Gramene" id="Psat03G0565700-T1">
    <property type="protein sequence ID" value="KAI5431551.1"/>
    <property type="gene ID" value="KIW84_035657"/>
</dbReference>
<evidence type="ECO:0000313" key="2">
    <source>
        <dbReference type="EMBL" id="KAI5431551.1"/>
    </source>
</evidence>
<comment type="caution">
    <text evidence="2">The sequence shown here is derived from an EMBL/GenBank/DDBJ whole genome shotgun (WGS) entry which is preliminary data.</text>
</comment>
<reference evidence="2 3" key="1">
    <citation type="journal article" date="2022" name="Nat. Genet.">
        <title>Improved pea reference genome and pan-genome highlight genomic features and evolutionary characteristics.</title>
        <authorList>
            <person name="Yang T."/>
            <person name="Liu R."/>
            <person name="Luo Y."/>
            <person name="Hu S."/>
            <person name="Wang D."/>
            <person name="Wang C."/>
            <person name="Pandey M.K."/>
            <person name="Ge S."/>
            <person name="Xu Q."/>
            <person name="Li N."/>
            <person name="Li G."/>
            <person name="Huang Y."/>
            <person name="Saxena R.K."/>
            <person name="Ji Y."/>
            <person name="Li M."/>
            <person name="Yan X."/>
            <person name="He Y."/>
            <person name="Liu Y."/>
            <person name="Wang X."/>
            <person name="Xiang C."/>
            <person name="Varshney R.K."/>
            <person name="Ding H."/>
            <person name="Gao S."/>
            <person name="Zong X."/>
        </authorList>
    </citation>
    <scope>NUCLEOTIDE SEQUENCE [LARGE SCALE GENOMIC DNA]</scope>
    <source>
        <strain evidence="2 3">cv. Zhongwan 6</strain>
    </source>
</reference>
<evidence type="ECO:0000259" key="1">
    <source>
        <dbReference type="Pfam" id="PF20167"/>
    </source>
</evidence>
<dbReference type="EMBL" id="JAMSHJ010000003">
    <property type="protein sequence ID" value="KAI5431551.1"/>
    <property type="molecule type" value="Genomic_DNA"/>
</dbReference>
<gene>
    <name evidence="2" type="ORF">KIW84_035657</name>
</gene>
<dbReference type="Pfam" id="PF20167">
    <property type="entry name" value="Transposase_32"/>
    <property type="match status" value="1"/>
</dbReference>
<dbReference type="Proteomes" id="UP001058974">
    <property type="component" value="Chromosome 3"/>
</dbReference>
<name>A0A9D4Y7B7_PEA</name>
<feature type="domain" description="Putative plant transposon protein" evidence="1">
    <location>
        <begin position="5"/>
        <end position="122"/>
    </location>
</feature>